<keyword evidence="1" id="KW-0472">Membrane</keyword>
<feature type="non-terminal residue" evidence="2">
    <location>
        <position position="39"/>
    </location>
</feature>
<protein>
    <submittedName>
        <fullName evidence="2">Uncharacterized protein</fullName>
    </submittedName>
</protein>
<evidence type="ECO:0000313" key="2">
    <source>
        <dbReference type="EMBL" id="GAI21290.1"/>
    </source>
</evidence>
<gene>
    <name evidence="2" type="ORF">S06H3_35219</name>
</gene>
<keyword evidence="1" id="KW-1133">Transmembrane helix</keyword>
<dbReference type="AlphaFoldDB" id="X1N345"/>
<sequence>MSYKKLIQKNIAKKISISLFICLITAFLLFPLFWMIMTS</sequence>
<comment type="caution">
    <text evidence="2">The sequence shown here is derived from an EMBL/GenBank/DDBJ whole genome shotgun (WGS) entry which is preliminary data.</text>
</comment>
<evidence type="ECO:0000256" key="1">
    <source>
        <dbReference type="SAM" id="Phobius"/>
    </source>
</evidence>
<proteinExistence type="predicted"/>
<keyword evidence="1" id="KW-0812">Transmembrane</keyword>
<dbReference type="EMBL" id="BARV01021236">
    <property type="protein sequence ID" value="GAI21290.1"/>
    <property type="molecule type" value="Genomic_DNA"/>
</dbReference>
<feature type="transmembrane region" description="Helical" evidence="1">
    <location>
        <begin position="15"/>
        <end position="37"/>
    </location>
</feature>
<name>X1N345_9ZZZZ</name>
<organism evidence="2">
    <name type="scientific">marine sediment metagenome</name>
    <dbReference type="NCBI Taxonomy" id="412755"/>
    <lineage>
        <taxon>unclassified sequences</taxon>
        <taxon>metagenomes</taxon>
        <taxon>ecological metagenomes</taxon>
    </lineage>
</organism>
<reference evidence="2" key="1">
    <citation type="journal article" date="2014" name="Front. Microbiol.">
        <title>High frequency of phylogenetically diverse reductive dehalogenase-homologous genes in deep subseafloor sedimentary metagenomes.</title>
        <authorList>
            <person name="Kawai M."/>
            <person name="Futagami T."/>
            <person name="Toyoda A."/>
            <person name="Takaki Y."/>
            <person name="Nishi S."/>
            <person name="Hori S."/>
            <person name="Arai W."/>
            <person name="Tsubouchi T."/>
            <person name="Morono Y."/>
            <person name="Uchiyama I."/>
            <person name="Ito T."/>
            <person name="Fujiyama A."/>
            <person name="Inagaki F."/>
            <person name="Takami H."/>
        </authorList>
    </citation>
    <scope>NUCLEOTIDE SEQUENCE</scope>
    <source>
        <strain evidence="2">Expedition CK06-06</strain>
    </source>
</reference>
<accession>X1N345</accession>